<dbReference type="Gene3D" id="3.90.650.10">
    <property type="entry name" value="PurM-like C-terminal domain"/>
    <property type="match status" value="1"/>
</dbReference>
<evidence type="ECO:0000256" key="5">
    <source>
        <dbReference type="ARBA" id="ARBA00022598"/>
    </source>
</evidence>
<accession>A0A160IJP6</accession>
<comment type="subcellular location">
    <subcellularLocation>
        <location evidence="12">Cytoplasm</location>
    </subcellularLocation>
</comment>
<dbReference type="Pfam" id="PF00586">
    <property type="entry name" value="AIRS"/>
    <property type="match status" value="1"/>
</dbReference>
<evidence type="ECO:0000259" key="13">
    <source>
        <dbReference type="Pfam" id="PF00586"/>
    </source>
</evidence>
<feature type="domain" description="PurM-like N-terminal" evidence="13">
    <location>
        <begin position="56"/>
        <end position="161"/>
    </location>
</feature>
<dbReference type="Proteomes" id="UP000076623">
    <property type="component" value="Chromosome"/>
</dbReference>
<evidence type="ECO:0000256" key="8">
    <source>
        <dbReference type="ARBA" id="ARBA00031908"/>
    </source>
</evidence>
<dbReference type="InterPro" id="IPR010918">
    <property type="entry name" value="PurM-like_C_dom"/>
</dbReference>
<keyword evidence="5 12" id="KW-0436">Ligase</keyword>
<evidence type="ECO:0000313" key="15">
    <source>
        <dbReference type="EMBL" id="ANC75570.1"/>
    </source>
</evidence>
<evidence type="ECO:0000256" key="1">
    <source>
        <dbReference type="ARBA" id="ARBA00004686"/>
    </source>
</evidence>
<dbReference type="GO" id="GO:0004637">
    <property type="term" value="F:phosphoribosylamine-glycine ligase activity"/>
    <property type="evidence" value="ECO:0007669"/>
    <property type="project" value="TreeGrafter"/>
</dbReference>
<keyword evidence="12" id="KW-0963">Cytoplasm</keyword>
<name>A0A160IJP6_9BACL</name>
<feature type="domain" description="PurM-like C-terminal" evidence="14">
    <location>
        <begin position="174"/>
        <end position="338"/>
    </location>
</feature>
<comment type="similarity">
    <text evidence="2 12">Belongs to the AIR synthase family.</text>
</comment>
<dbReference type="PANTHER" id="PTHR10520">
    <property type="entry name" value="TRIFUNCTIONAL PURINE BIOSYNTHETIC PROTEIN ADENOSINE-3-RELATED"/>
    <property type="match status" value="1"/>
</dbReference>
<reference evidence="15 16" key="1">
    <citation type="submission" date="2016-04" db="EMBL/GenBank/DDBJ databases">
        <title>Complete genome sequence of Fictibacillus phosphorivorans G25-29, a strain toxic to nematodes.</title>
        <authorList>
            <person name="Zheng Z."/>
        </authorList>
    </citation>
    <scope>NUCLEOTIDE SEQUENCE [LARGE SCALE GENOMIC DNA]</scope>
    <source>
        <strain evidence="15 16">G25-29</strain>
    </source>
</reference>
<evidence type="ECO:0000256" key="3">
    <source>
        <dbReference type="ARBA" id="ARBA00013047"/>
    </source>
</evidence>
<keyword evidence="16" id="KW-1185">Reference proteome</keyword>
<dbReference type="NCBIfam" id="TIGR00878">
    <property type="entry name" value="purM"/>
    <property type="match status" value="1"/>
</dbReference>
<evidence type="ECO:0000256" key="12">
    <source>
        <dbReference type="HAMAP-Rule" id="MF_00741"/>
    </source>
</evidence>
<evidence type="ECO:0000256" key="2">
    <source>
        <dbReference type="ARBA" id="ARBA00010280"/>
    </source>
</evidence>
<evidence type="ECO:0000259" key="14">
    <source>
        <dbReference type="Pfam" id="PF02769"/>
    </source>
</evidence>
<keyword evidence="12" id="KW-0658">Purine biosynthesis</keyword>
<dbReference type="STRING" id="1221500.ABE65_001390"/>
<organism evidence="15 16">
    <name type="scientific">Fictibacillus phosphorivorans</name>
    <dbReference type="NCBI Taxonomy" id="1221500"/>
    <lineage>
        <taxon>Bacteria</taxon>
        <taxon>Bacillati</taxon>
        <taxon>Bacillota</taxon>
        <taxon>Bacilli</taxon>
        <taxon>Bacillales</taxon>
        <taxon>Fictibacillaceae</taxon>
        <taxon>Fictibacillus</taxon>
    </lineage>
</organism>
<dbReference type="GO" id="GO:0005829">
    <property type="term" value="C:cytosol"/>
    <property type="evidence" value="ECO:0007669"/>
    <property type="project" value="TreeGrafter"/>
</dbReference>
<dbReference type="GO" id="GO:0005524">
    <property type="term" value="F:ATP binding"/>
    <property type="evidence" value="ECO:0007669"/>
    <property type="project" value="UniProtKB-KW"/>
</dbReference>
<dbReference type="AlphaFoldDB" id="A0A160IJP6"/>
<dbReference type="SUPFAM" id="SSF56042">
    <property type="entry name" value="PurM C-terminal domain-like"/>
    <property type="match status" value="1"/>
</dbReference>
<proteinExistence type="inferred from homology"/>
<dbReference type="SUPFAM" id="SSF55326">
    <property type="entry name" value="PurM N-terminal domain-like"/>
    <property type="match status" value="1"/>
</dbReference>
<evidence type="ECO:0000256" key="7">
    <source>
        <dbReference type="ARBA" id="ARBA00022840"/>
    </source>
</evidence>
<dbReference type="GO" id="GO:0006189">
    <property type="term" value="P:'de novo' IMP biosynthetic process"/>
    <property type="evidence" value="ECO:0007669"/>
    <property type="project" value="UniProtKB-UniRule"/>
</dbReference>
<dbReference type="KEGG" id="fpn:ABE65_001390"/>
<dbReference type="InterPro" id="IPR004733">
    <property type="entry name" value="PurM_cligase"/>
</dbReference>
<dbReference type="CDD" id="cd02196">
    <property type="entry name" value="PurM"/>
    <property type="match status" value="1"/>
</dbReference>
<dbReference type="Gene3D" id="3.30.1330.10">
    <property type="entry name" value="PurM-like, N-terminal domain"/>
    <property type="match status" value="1"/>
</dbReference>
<comment type="catalytic activity">
    <reaction evidence="11 12">
        <text>2-formamido-N(1)-(5-O-phospho-beta-D-ribosyl)acetamidine + ATP = 5-amino-1-(5-phospho-beta-D-ribosyl)imidazole + ADP + phosphate + H(+)</text>
        <dbReference type="Rhea" id="RHEA:23032"/>
        <dbReference type="ChEBI" id="CHEBI:15378"/>
        <dbReference type="ChEBI" id="CHEBI:30616"/>
        <dbReference type="ChEBI" id="CHEBI:43474"/>
        <dbReference type="ChEBI" id="CHEBI:137981"/>
        <dbReference type="ChEBI" id="CHEBI:147287"/>
        <dbReference type="ChEBI" id="CHEBI:456216"/>
        <dbReference type="EC" id="6.3.3.1"/>
    </reaction>
</comment>
<evidence type="ECO:0000256" key="4">
    <source>
        <dbReference type="ARBA" id="ARBA00020367"/>
    </source>
</evidence>
<comment type="pathway">
    <text evidence="1 12">Purine metabolism; IMP biosynthesis via de novo pathway; 5-amino-1-(5-phospho-D-ribosyl)imidazole from N(2)-formyl-N(1)-(5-phospho-D-ribosyl)glycinamide: step 2/2.</text>
</comment>
<evidence type="ECO:0000313" key="16">
    <source>
        <dbReference type="Proteomes" id="UP000076623"/>
    </source>
</evidence>
<keyword evidence="7 12" id="KW-0067">ATP-binding</keyword>
<dbReference type="FunFam" id="3.30.1330.10:FF:000001">
    <property type="entry name" value="Phosphoribosylformylglycinamidine cyclo-ligase"/>
    <property type="match status" value="1"/>
</dbReference>
<dbReference type="EC" id="6.3.3.1" evidence="3 12"/>
<gene>
    <name evidence="12" type="primary">purM</name>
    <name evidence="15" type="ORF">ABE65_001390</name>
</gene>
<dbReference type="InterPro" id="IPR036676">
    <property type="entry name" value="PurM-like_C_sf"/>
</dbReference>
<evidence type="ECO:0000256" key="6">
    <source>
        <dbReference type="ARBA" id="ARBA00022741"/>
    </source>
</evidence>
<dbReference type="GO" id="GO:0004641">
    <property type="term" value="F:phosphoribosylformylglycinamidine cyclo-ligase activity"/>
    <property type="evidence" value="ECO:0007669"/>
    <property type="project" value="UniProtKB-UniRule"/>
</dbReference>
<dbReference type="RefSeq" id="WP_066390823.1">
    <property type="nucleotide sequence ID" value="NZ_CP015378.1"/>
</dbReference>
<evidence type="ECO:0000256" key="11">
    <source>
        <dbReference type="ARBA" id="ARBA00049057"/>
    </source>
</evidence>
<sequence>MAEAYKQAGVNIEAGYEAVDRIKKHAQRTKRPEVLAGLGGFGAMFDLSGFSHKEPVLISGTDGVGTKLMLAFMAGKHDTIGVDAVAMCVNDIVAQGAEPLYFLDYIACGTLHPEKIEQIVSGIADGCEQAGCALIGGETAEMPGMYDSEEYDLAGFTVGIAEKSKLINGAAISENDVLIGLASNGLHSNGFSLVRKVLLENAGLDLNQHIDSLSKTLGEELLTPTRIYVKPLLEVFNQFDVNGVAHITGGGFIENIPRMLPEGLAAEVDYGSWPVPAIFDLIEEKGNLTRKEMFTTFNMGIGMVLSVSEENMLPIIRLLEETGEKPYIIGRVKQGEGVIFGGGNIE</sequence>
<dbReference type="PANTHER" id="PTHR10520:SF12">
    <property type="entry name" value="TRIFUNCTIONAL PURINE BIOSYNTHETIC PROTEIN ADENOSINE-3"/>
    <property type="match status" value="1"/>
</dbReference>
<protein>
    <recommendedName>
        <fullName evidence="4 12">Phosphoribosylformylglycinamidine cyclo-ligase</fullName>
        <ecNumber evidence="3 12">6.3.3.1</ecNumber>
    </recommendedName>
    <alternativeName>
        <fullName evidence="9 12">AIR synthase</fullName>
    </alternativeName>
    <alternativeName>
        <fullName evidence="10 12">AIRS</fullName>
    </alternativeName>
    <alternativeName>
        <fullName evidence="8 12">Phosphoribosyl-aminoimidazole synthetase</fullName>
    </alternativeName>
</protein>
<dbReference type="Pfam" id="PF02769">
    <property type="entry name" value="AIRS_C"/>
    <property type="match status" value="1"/>
</dbReference>
<dbReference type="HAMAP" id="MF_00741">
    <property type="entry name" value="AIRS"/>
    <property type="match status" value="1"/>
</dbReference>
<evidence type="ECO:0000256" key="10">
    <source>
        <dbReference type="ARBA" id="ARBA00033093"/>
    </source>
</evidence>
<dbReference type="InterPro" id="IPR036921">
    <property type="entry name" value="PurM-like_N_sf"/>
</dbReference>
<keyword evidence="6 12" id="KW-0547">Nucleotide-binding</keyword>
<evidence type="ECO:0000256" key="9">
    <source>
        <dbReference type="ARBA" id="ARBA00032931"/>
    </source>
</evidence>
<dbReference type="UniPathway" id="UPA00074">
    <property type="reaction ID" value="UER00129"/>
</dbReference>
<dbReference type="InterPro" id="IPR016188">
    <property type="entry name" value="PurM-like_N"/>
</dbReference>
<dbReference type="EMBL" id="CP015378">
    <property type="protein sequence ID" value="ANC75570.1"/>
    <property type="molecule type" value="Genomic_DNA"/>
</dbReference>
<dbReference type="FunFam" id="3.90.650.10:FF:000001">
    <property type="entry name" value="Phosphoribosylformylglycinamidine cyclo-ligase"/>
    <property type="match status" value="1"/>
</dbReference>
<dbReference type="GO" id="GO:0046084">
    <property type="term" value="P:adenine biosynthetic process"/>
    <property type="evidence" value="ECO:0007669"/>
    <property type="project" value="TreeGrafter"/>
</dbReference>